<accession>A0A1I8IYR4</accession>
<comment type="subcellular location">
    <subcellularLocation>
        <location evidence="1">Membrane</location>
    </subcellularLocation>
</comment>
<dbReference type="InterPro" id="IPR017452">
    <property type="entry name" value="GPCR_Rhodpsn_7TM"/>
</dbReference>
<feature type="compositionally biased region" description="Polar residues" evidence="5">
    <location>
        <begin position="56"/>
        <end position="71"/>
    </location>
</feature>
<protein>
    <submittedName>
        <fullName evidence="9">G_PROTEIN_RECEP_F1_2 domain-containing protein</fullName>
    </submittedName>
</protein>
<dbReference type="GO" id="GO:0031213">
    <property type="term" value="C:RSF complex"/>
    <property type="evidence" value="ECO:0007669"/>
    <property type="project" value="InterPro"/>
</dbReference>
<proteinExistence type="predicted"/>
<evidence type="ECO:0000259" key="7">
    <source>
        <dbReference type="PROSITE" id="PS50262"/>
    </source>
</evidence>
<feature type="compositionally biased region" description="Basic and acidic residues" evidence="5">
    <location>
        <begin position="268"/>
        <end position="324"/>
    </location>
</feature>
<evidence type="ECO:0000256" key="3">
    <source>
        <dbReference type="ARBA" id="ARBA00022989"/>
    </source>
</evidence>
<dbReference type="PROSITE" id="PS50262">
    <property type="entry name" value="G_PROTEIN_RECEP_F1_2"/>
    <property type="match status" value="1"/>
</dbReference>
<dbReference type="GO" id="GO:0006355">
    <property type="term" value="P:regulation of DNA-templated transcription"/>
    <property type="evidence" value="ECO:0007669"/>
    <property type="project" value="InterPro"/>
</dbReference>
<keyword evidence="2 6" id="KW-0812">Transmembrane</keyword>
<feature type="region of interest" description="Disordered" evidence="5">
    <location>
        <begin position="682"/>
        <end position="725"/>
    </location>
</feature>
<reference evidence="9" key="1">
    <citation type="submission" date="2016-11" db="UniProtKB">
        <authorList>
            <consortium name="WormBaseParasite"/>
        </authorList>
    </citation>
    <scope>IDENTIFICATION</scope>
</reference>
<feature type="transmembrane region" description="Helical" evidence="6">
    <location>
        <begin position="241"/>
        <end position="264"/>
    </location>
</feature>
<dbReference type="Gene3D" id="1.20.1070.10">
    <property type="entry name" value="Rhodopsin 7-helix transmembrane proteins"/>
    <property type="match status" value="2"/>
</dbReference>
<evidence type="ECO:0000256" key="4">
    <source>
        <dbReference type="ARBA" id="ARBA00023136"/>
    </source>
</evidence>
<dbReference type="SUPFAM" id="SSF81321">
    <property type="entry name" value="Family A G protein-coupled receptor-like"/>
    <property type="match status" value="1"/>
</dbReference>
<feature type="compositionally biased region" description="Basic and acidic residues" evidence="5">
    <location>
        <begin position="483"/>
        <end position="552"/>
    </location>
</feature>
<organism evidence="8 9">
    <name type="scientific">Macrostomum lignano</name>
    <dbReference type="NCBI Taxonomy" id="282301"/>
    <lineage>
        <taxon>Eukaryota</taxon>
        <taxon>Metazoa</taxon>
        <taxon>Spiralia</taxon>
        <taxon>Lophotrochozoa</taxon>
        <taxon>Platyhelminthes</taxon>
        <taxon>Rhabditophora</taxon>
        <taxon>Macrostomorpha</taxon>
        <taxon>Macrostomida</taxon>
        <taxon>Macrostomidae</taxon>
        <taxon>Macrostomum</taxon>
    </lineage>
</organism>
<feature type="transmembrane region" description="Helical" evidence="6">
    <location>
        <begin position="81"/>
        <end position="106"/>
    </location>
</feature>
<evidence type="ECO:0000256" key="6">
    <source>
        <dbReference type="SAM" id="Phobius"/>
    </source>
</evidence>
<feature type="region of interest" description="Disordered" evidence="5">
    <location>
        <begin position="267"/>
        <end position="563"/>
    </location>
</feature>
<feature type="transmembrane region" description="Helical" evidence="6">
    <location>
        <begin position="170"/>
        <end position="187"/>
    </location>
</feature>
<dbReference type="AlphaFoldDB" id="A0A1I8IYR4"/>
<feature type="transmembrane region" description="Helical" evidence="6">
    <location>
        <begin position="593"/>
        <end position="618"/>
    </location>
</feature>
<evidence type="ECO:0000256" key="5">
    <source>
        <dbReference type="SAM" id="MobiDB-lite"/>
    </source>
</evidence>
<evidence type="ECO:0000256" key="1">
    <source>
        <dbReference type="ARBA" id="ARBA00004370"/>
    </source>
</evidence>
<feature type="region of interest" description="Disordered" evidence="5">
    <location>
        <begin position="51"/>
        <end position="71"/>
    </location>
</feature>
<dbReference type="GO" id="GO:0016020">
    <property type="term" value="C:membrane"/>
    <property type="evidence" value="ECO:0007669"/>
    <property type="project" value="UniProtKB-SubCell"/>
</dbReference>
<dbReference type="PANTHER" id="PTHR14296">
    <property type="entry name" value="REMODELING AND SPACING FACTOR 1"/>
    <property type="match status" value="1"/>
</dbReference>
<feature type="compositionally biased region" description="Basic and acidic residues" evidence="5">
    <location>
        <begin position="380"/>
        <end position="418"/>
    </location>
</feature>
<feature type="region of interest" description="Disordered" evidence="5">
    <location>
        <begin position="1"/>
        <end position="21"/>
    </location>
</feature>
<dbReference type="PANTHER" id="PTHR14296:SF3">
    <property type="entry name" value="DIKAR, ISOFORM F"/>
    <property type="match status" value="1"/>
</dbReference>
<feature type="domain" description="G-protein coupled receptors family 1 profile" evidence="7">
    <location>
        <begin position="99"/>
        <end position="655"/>
    </location>
</feature>
<keyword evidence="4 6" id="KW-0472">Membrane</keyword>
<feature type="transmembrane region" description="Helical" evidence="6">
    <location>
        <begin position="1042"/>
        <end position="1061"/>
    </location>
</feature>
<dbReference type="CDD" id="cd00637">
    <property type="entry name" value="7tm_classA_rhodopsin-like"/>
    <property type="match status" value="2"/>
</dbReference>
<evidence type="ECO:0000256" key="2">
    <source>
        <dbReference type="ARBA" id="ARBA00022692"/>
    </source>
</evidence>
<dbReference type="Proteomes" id="UP000095280">
    <property type="component" value="Unplaced"/>
</dbReference>
<feature type="transmembrane region" description="Helical" evidence="6">
    <location>
        <begin position="208"/>
        <end position="229"/>
    </location>
</feature>
<evidence type="ECO:0000313" key="8">
    <source>
        <dbReference type="Proteomes" id="UP000095280"/>
    </source>
</evidence>
<feature type="transmembrane region" description="Helical" evidence="6">
    <location>
        <begin position="118"/>
        <end position="137"/>
    </location>
</feature>
<name>A0A1I8IYR4_9PLAT</name>
<sequence length="1212" mass="130129">LPLRNTEDPLSLSSPSRNLDANRTRDLRPLFIPIGLQPSAQAVIGCRARRIPNPKKMSSPTEQPRPASNSSPMMCTPAYNAVVPILAADLAINAAAFCTNLLAVLILRANRDQSRMRIMLYFLSVVECCQQAVSALYTVATLTVRAVICFSDTAGAGQEPPKLLDVFSDARIVAIFVRNFWVALIAITRWDAVAKPLRPRFNAYGRNAFLGILAVTLAVASLLILPPHFLADVCAISRYYTFYSCVSNVVPFIVILSFGCMTIIKSGQSKEESQSPKEESQSPKEESQSPKEESQSPKEESQSPKEESQSPKEESQSPKEESQSPKKSRRSPKEESQSPKEESQSPKEESQSPKEESQESQGRVAESQGRVAESQGESQSPKEESQSPKEESQSPKEESQSPRKSRRVQESQSPKEESQSQGESQKSKEESQSPKEESQSPKEESQSPKEESQSPKEESQSPRKKKEESQSPKKSRRVQGRVAESKEESQSPKEESQSPKEESQKSKEESQSPKEESQSPRVAESKEESQSPKEESQSPKEESQSPKEESQSPRKSRRVPRKSHRVAVLSLTLESHRTNQSLMRRKRTVTKTIFTLLGAFLIFEIPFFTMTSITNLAMCHDGVFDFAEHRALILQLMFLSYLPANLDSLCNFFIYFACYTPFRRKARQFFRLRVRAAPALSCSRGGGGRGGGGGGGGNGDGGRGGVGGGGGGGGGELSGGGGDGTRLVRVGEGGAPAAVAAAAASTSAAVSGDAAAAIRHQRCLVVADCCDENFDDNDDEIDVEDDMASGVAACGQQELCRILESEASSMDCSPVHRFYCRRQISNQDSATELTITCDSSDMGLIGHGLIGHLTQIPTKRLIQPAQTLLCSCGTSRAPFRLASGPLARQTDLYKTQRGGEKSLAWALRSCCEARPRTPAESIFCESIRGSGICDSRDAASRQGGSGCGGCQRRRHFSSASGSTGAAISAALAPTTTARQSGGGGGGEVTLRLSPAGSCGDDAGKGSRKLLRLQPHLHQHGQPAAAATQLAALRWPSGGAAPALVAMLLLCSATFILFQLLVARATLSRRNSLLLADSRSVEIGADGGGSVGGGAARQLLGEAPRGAEAGGGSGEEQRPEQVLQCLRALDEELRALVYQPVPSVERFTAQLADELARIHGADVSRSGCSRMPGQHRVARGIRQLGGPAAASTPPDLRACLPPAAPSARLLRWF</sequence>
<keyword evidence="3 6" id="KW-1133">Transmembrane helix</keyword>
<feature type="compositionally biased region" description="Gly residues" evidence="5">
    <location>
        <begin position="684"/>
        <end position="724"/>
    </location>
</feature>
<feature type="compositionally biased region" description="Basic residues" evidence="5">
    <location>
        <begin position="554"/>
        <end position="563"/>
    </location>
</feature>
<feature type="compositionally biased region" description="Basic and acidic residues" evidence="5">
    <location>
        <begin position="425"/>
        <end position="471"/>
    </location>
</feature>
<feature type="compositionally biased region" description="Basic and acidic residues" evidence="5">
    <location>
        <begin position="331"/>
        <end position="357"/>
    </location>
</feature>
<dbReference type="WBParaSite" id="maker-uti_cns_0030078-snap-gene-0.2-mRNA-1">
    <property type="protein sequence ID" value="maker-uti_cns_0030078-snap-gene-0.2-mRNA-1"/>
    <property type="gene ID" value="maker-uti_cns_0030078-snap-gene-0.2"/>
</dbReference>
<keyword evidence="8" id="KW-1185">Reference proteome</keyword>
<evidence type="ECO:0000313" key="9">
    <source>
        <dbReference type="WBParaSite" id="maker-uti_cns_0030078-snap-gene-0.2-mRNA-1"/>
    </source>
</evidence>
<dbReference type="InterPro" id="IPR028938">
    <property type="entry name" value="Rsf1-like"/>
</dbReference>